<dbReference type="AlphaFoldDB" id="A0A5B8LZQ6"/>
<dbReference type="InterPro" id="IPR007037">
    <property type="entry name" value="SIP_rossman_dom"/>
</dbReference>
<dbReference type="InterPro" id="IPR039374">
    <property type="entry name" value="SIP_fam"/>
</dbReference>
<dbReference type="Gene3D" id="2.40.30.10">
    <property type="entry name" value="Translation factors"/>
    <property type="match status" value="1"/>
</dbReference>
<name>A0A5B8LZQ6_9MICO</name>
<evidence type="ECO:0000313" key="3">
    <source>
        <dbReference type="Proteomes" id="UP000320216"/>
    </source>
</evidence>
<dbReference type="Pfam" id="PF04954">
    <property type="entry name" value="SIP"/>
    <property type="match status" value="1"/>
</dbReference>
<dbReference type="OrthoDB" id="9814826at2"/>
<sequence length="262" mass="28818">MHRASLSRRRRAEEIEMAANWQRGVLKAMGVKNHSARVIDVTDLTPWYRRIRLSAPGFLDEIALHPTIWLRLWVPSLTSDKVVQRGYTILEPDVAAGEFSLDFVLHEPTGPAAAWAKSAVVGTTAEVAHTPQRLTIDPQTRLLVLAGDTTALPAINTMLQHAPEDAVKHVVVQDDHDDHEALPLAADARTTVSWAAPDATGASVVAGLQASLPHEVPDAVYLWAAGERKLVKAVREYARGTLGLDRHRHHAQNYWIQGYNAG</sequence>
<evidence type="ECO:0000259" key="1">
    <source>
        <dbReference type="PROSITE" id="PS51384"/>
    </source>
</evidence>
<dbReference type="PANTHER" id="PTHR30157:SF0">
    <property type="entry name" value="NADPH-DEPENDENT FERRIC-CHELATE REDUCTASE"/>
    <property type="match status" value="1"/>
</dbReference>
<dbReference type="Proteomes" id="UP000320216">
    <property type="component" value="Chromosome"/>
</dbReference>
<dbReference type="InterPro" id="IPR017927">
    <property type="entry name" value="FAD-bd_FR_type"/>
</dbReference>
<dbReference type="EMBL" id="CP042305">
    <property type="protein sequence ID" value="QDZ13613.1"/>
    <property type="molecule type" value="Genomic_DNA"/>
</dbReference>
<dbReference type="GO" id="GO:0016491">
    <property type="term" value="F:oxidoreductase activity"/>
    <property type="evidence" value="ECO:0007669"/>
    <property type="project" value="InterPro"/>
</dbReference>
<dbReference type="SUPFAM" id="SSF63380">
    <property type="entry name" value="Riboflavin synthase domain-like"/>
    <property type="match status" value="1"/>
</dbReference>
<dbReference type="Pfam" id="PF08021">
    <property type="entry name" value="FAD_binding_9"/>
    <property type="match status" value="1"/>
</dbReference>
<dbReference type="InterPro" id="IPR017938">
    <property type="entry name" value="Riboflavin_synthase-like_b-brl"/>
</dbReference>
<evidence type="ECO:0000313" key="2">
    <source>
        <dbReference type="EMBL" id="QDZ13613.1"/>
    </source>
</evidence>
<dbReference type="PANTHER" id="PTHR30157">
    <property type="entry name" value="FERRIC REDUCTASE, NADPH-DEPENDENT"/>
    <property type="match status" value="1"/>
</dbReference>
<proteinExistence type="predicted"/>
<keyword evidence="3" id="KW-1185">Reference proteome</keyword>
<dbReference type="InterPro" id="IPR039261">
    <property type="entry name" value="FNR_nucleotide-bd"/>
</dbReference>
<organism evidence="2 3">
    <name type="scientific">Humibacter ginsenosidimutans</name>
    <dbReference type="NCBI Taxonomy" id="2599293"/>
    <lineage>
        <taxon>Bacteria</taxon>
        <taxon>Bacillati</taxon>
        <taxon>Actinomycetota</taxon>
        <taxon>Actinomycetes</taxon>
        <taxon>Micrococcales</taxon>
        <taxon>Microbacteriaceae</taxon>
        <taxon>Humibacter</taxon>
    </lineage>
</organism>
<dbReference type="InterPro" id="IPR013113">
    <property type="entry name" value="SIP_FAD-bd"/>
</dbReference>
<protein>
    <submittedName>
        <fullName evidence="2">Siderophore-interacting protein</fullName>
    </submittedName>
</protein>
<dbReference type="PROSITE" id="PS51384">
    <property type="entry name" value="FAD_FR"/>
    <property type="match status" value="1"/>
</dbReference>
<feature type="domain" description="FAD-binding FR-type" evidence="1">
    <location>
        <begin position="31"/>
        <end position="138"/>
    </location>
</feature>
<dbReference type="CDD" id="cd06193">
    <property type="entry name" value="siderophore_interacting"/>
    <property type="match status" value="1"/>
</dbReference>
<gene>
    <name evidence="2" type="ORF">FPZ11_01295</name>
</gene>
<reference evidence="2 3" key="1">
    <citation type="submission" date="2019-07" db="EMBL/GenBank/DDBJ databases">
        <title>Full genome sequence of Humibacter sp. WJ7-1.</title>
        <authorList>
            <person name="Im W.-T."/>
        </authorList>
    </citation>
    <scope>NUCLEOTIDE SEQUENCE [LARGE SCALE GENOMIC DNA]</scope>
    <source>
        <strain evidence="2 3">WJ7-1</strain>
    </source>
</reference>
<accession>A0A5B8LZQ6</accession>
<dbReference type="KEGG" id="huw:FPZ11_01295"/>
<dbReference type="Gene3D" id="3.40.50.80">
    <property type="entry name" value="Nucleotide-binding domain of ferredoxin-NADP reductase (FNR) module"/>
    <property type="match status" value="1"/>
</dbReference>